<dbReference type="Proteomes" id="UP000009399">
    <property type="component" value="Chromosome"/>
</dbReference>
<gene>
    <name evidence="2" type="ORF">MOS_669</name>
</gene>
<evidence type="ECO:0000313" key="3">
    <source>
        <dbReference type="Proteomes" id="UP000009399"/>
    </source>
</evidence>
<dbReference type="KEGG" id="mhs:MOS_669"/>
<dbReference type="AlphaFoldDB" id="A0AAI8FDC6"/>
<name>A0AAI8FDC6_MESHY</name>
<organism evidence="2 3">
    <name type="scientific">Mesomycoplasma hyorhinis SK76</name>
    <dbReference type="NCBI Taxonomy" id="1118964"/>
    <lineage>
        <taxon>Bacteria</taxon>
        <taxon>Bacillati</taxon>
        <taxon>Mycoplasmatota</taxon>
        <taxon>Mycoplasmoidales</taxon>
        <taxon>Metamycoplasmataceae</taxon>
        <taxon>Mesomycoplasma</taxon>
    </lineage>
</organism>
<sequence length="71" mass="8241">MLWTDAVQGFILFLGILLILIFGLVNTHWSSPNLKYSFFTKESQWKIDFASGGIFFIFLSKIIENTFYSHS</sequence>
<proteinExistence type="predicted"/>
<reference evidence="2 3" key="1">
    <citation type="journal article" date="2013" name="Genome Announc.">
        <title>Complete Genome Sequence of Mycoplasma hyorhinis Strain SK76.</title>
        <authorList>
            <person name="Goodison S."/>
            <person name="Urquidi V."/>
            <person name="Kumar D."/>
            <person name="Reyes L."/>
            <person name="Rosser C.J."/>
        </authorList>
    </citation>
    <scope>NUCLEOTIDE SEQUENCE [LARGE SCALE GENOMIC DNA]</scope>
    <source>
        <strain evidence="2 3">SK76</strain>
    </source>
</reference>
<keyword evidence="1" id="KW-1133">Transmembrane helix</keyword>
<feature type="transmembrane region" description="Helical" evidence="1">
    <location>
        <begin position="6"/>
        <end position="25"/>
    </location>
</feature>
<feature type="transmembrane region" description="Helical" evidence="1">
    <location>
        <begin position="45"/>
        <end position="63"/>
    </location>
</feature>
<protein>
    <submittedName>
        <fullName evidence="2">Uncharacterized protein</fullName>
    </submittedName>
</protein>
<evidence type="ECO:0000313" key="2">
    <source>
        <dbReference type="EMBL" id="AFX74572.1"/>
    </source>
</evidence>
<keyword evidence="1" id="KW-0812">Transmembrane</keyword>
<keyword evidence="1" id="KW-0472">Membrane</keyword>
<evidence type="ECO:0000256" key="1">
    <source>
        <dbReference type="SAM" id="Phobius"/>
    </source>
</evidence>
<accession>A0AAI8FDC6</accession>
<dbReference type="EMBL" id="CP003914">
    <property type="protein sequence ID" value="AFX74572.1"/>
    <property type="molecule type" value="Genomic_DNA"/>
</dbReference>